<feature type="compositionally biased region" description="Basic and acidic residues" evidence="2">
    <location>
        <begin position="93"/>
        <end position="106"/>
    </location>
</feature>
<evidence type="ECO:0000313" key="4">
    <source>
        <dbReference type="EMBL" id="KOG49010.1"/>
    </source>
</evidence>
<dbReference type="Gene3D" id="3.40.50.1000">
    <property type="entry name" value="HAD superfamily/HAD-like"/>
    <property type="match status" value="1"/>
</dbReference>
<dbReference type="InterPro" id="IPR036412">
    <property type="entry name" value="HAD-like_sf"/>
</dbReference>
<evidence type="ECO:0000256" key="1">
    <source>
        <dbReference type="ARBA" id="ARBA00022729"/>
    </source>
</evidence>
<organism evidence="4 5">
    <name type="scientific">Streptomyces varsoviensis</name>
    <dbReference type="NCBI Taxonomy" id="67373"/>
    <lineage>
        <taxon>Bacteria</taxon>
        <taxon>Bacillati</taxon>
        <taxon>Actinomycetota</taxon>
        <taxon>Actinomycetes</taxon>
        <taxon>Kitasatosporales</taxon>
        <taxon>Streptomycetaceae</taxon>
        <taxon>Streptomyces</taxon>
    </lineage>
</organism>
<comment type="caution">
    <text evidence="4">The sequence shown here is derived from an EMBL/GenBank/DDBJ whole genome shotgun (WGS) entry which is preliminary data.</text>
</comment>
<accession>A0ABR5IRX5</accession>
<dbReference type="EMBL" id="LGUT01004457">
    <property type="protein sequence ID" value="KOG49010.1"/>
    <property type="molecule type" value="Genomic_DNA"/>
</dbReference>
<reference evidence="4 5" key="1">
    <citation type="submission" date="2015-07" db="EMBL/GenBank/DDBJ databases">
        <authorList>
            <person name="Ju K.-S."/>
            <person name="Doroghazi J.R."/>
            <person name="Metcalf W.W."/>
        </authorList>
    </citation>
    <scope>NUCLEOTIDE SEQUENCE [LARGE SCALE GENOMIC DNA]</scope>
    <source>
        <strain evidence="4 5">NRRL B-3589</strain>
    </source>
</reference>
<sequence>MALNAFTRSSTRVRVAAVAVALAAGGGLFAAGSASADHSVPRSDQEIPNLTQVTDKIKAYYGDTVTASGEHYASPDSNYAKQLASIEKKAERHLDHAAKKAAHENGNHGGQHGKHAKPAIVLDLDDTTLLSYNYELEQGFHFTPESQDAYLKNKDMAPVFGMPELVNRAQAKGITVFFVTGRDEHQREWSARNLKNAGYRAATDTAHLYLQNKKTPPAYLPCGSKCTTVEYKAGTRKHIESQGYKIVANFGDQYSDLSGGYAEKSVKLPNPMYYLP</sequence>
<dbReference type="PANTHER" id="PTHR31284">
    <property type="entry name" value="ACID PHOSPHATASE-LIKE PROTEIN"/>
    <property type="match status" value="1"/>
</dbReference>
<dbReference type="SUPFAM" id="SSF56784">
    <property type="entry name" value="HAD-like"/>
    <property type="match status" value="1"/>
</dbReference>
<feature type="chain" id="PRO_5046741873" evidence="3">
    <location>
        <begin position="31"/>
        <end position="276"/>
    </location>
</feature>
<evidence type="ECO:0000256" key="2">
    <source>
        <dbReference type="SAM" id="MobiDB-lite"/>
    </source>
</evidence>
<evidence type="ECO:0000313" key="5">
    <source>
        <dbReference type="Proteomes" id="UP000037020"/>
    </source>
</evidence>
<keyword evidence="5" id="KW-1185">Reference proteome</keyword>
<dbReference type="PANTHER" id="PTHR31284:SF10">
    <property type="entry name" value="ACID PHOSPHATASE-LIKE PROTEIN"/>
    <property type="match status" value="1"/>
</dbReference>
<dbReference type="RefSeq" id="WP_030876751.1">
    <property type="nucleotide sequence ID" value="NZ_JBIRHZ010000001.1"/>
</dbReference>
<feature type="region of interest" description="Disordered" evidence="2">
    <location>
        <begin position="93"/>
        <end position="115"/>
    </location>
</feature>
<protein>
    <submittedName>
        <fullName evidence="4">Acid phosphatase</fullName>
    </submittedName>
</protein>
<feature type="signal peptide" evidence="3">
    <location>
        <begin position="1"/>
        <end position="30"/>
    </location>
</feature>
<proteinExistence type="predicted"/>
<gene>
    <name evidence="4" type="ORF">ADK38_45195</name>
</gene>
<evidence type="ECO:0000256" key="3">
    <source>
        <dbReference type="SAM" id="SignalP"/>
    </source>
</evidence>
<keyword evidence="1 3" id="KW-0732">Signal</keyword>
<dbReference type="InterPro" id="IPR023214">
    <property type="entry name" value="HAD_sf"/>
</dbReference>
<dbReference type="InterPro" id="IPR005519">
    <property type="entry name" value="Acid_phosphat_B-like"/>
</dbReference>
<dbReference type="Pfam" id="PF03767">
    <property type="entry name" value="Acid_phosphat_B"/>
    <property type="match status" value="1"/>
</dbReference>
<name>A0ABR5IRX5_9ACTN</name>
<dbReference type="Proteomes" id="UP000037020">
    <property type="component" value="Unassembled WGS sequence"/>
</dbReference>